<dbReference type="InterPro" id="IPR036896">
    <property type="entry name" value="Avidin-like_sf"/>
</dbReference>
<name>A0A8C4YBE1_9SAUR</name>
<dbReference type="Pfam" id="PF01382">
    <property type="entry name" value="Avidin"/>
    <property type="match status" value="1"/>
</dbReference>
<keyword evidence="3" id="KW-0964">Secreted</keyword>
<keyword evidence="7" id="KW-0092">Biotin</keyword>
<protein>
    <recommendedName>
        <fullName evidence="11">Avidin</fullName>
    </recommendedName>
</protein>
<dbReference type="GO" id="GO:0009374">
    <property type="term" value="F:biotin binding"/>
    <property type="evidence" value="ECO:0007669"/>
    <property type="project" value="InterPro"/>
</dbReference>
<dbReference type="GO" id="GO:0005576">
    <property type="term" value="C:extracellular region"/>
    <property type="evidence" value="ECO:0007669"/>
    <property type="project" value="UniProtKB-SubCell"/>
</dbReference>
<dbReference type="PROSITE" id="PS51326">
    <property type="entry name" value="AVIDIN_2"/>
    <property type="match status" value="1"/>
</dbReference>
<evidence type="ECO:0000256" key="6">
    <source>
        <dbReference type="ARBA" id="ARBA00023180"/>
    </source>
</evidence>
<evidence type="ECO:0000256" key="5">
    <source>
        <dbReference type="ARBA" id="ARBA00023157"/>
    </source>
</evidence>
<keyword evidence="4" id="KW-0732">Signal</keyword>
<evidence type="ECO:0008006" key="11">
    <source>
        <dbReference type="Google" id="ProtNLM"/>
    </source>
</evidence>
<evidence type="ECO:0000256" key="1">
    <source>
        <dbReference type="ARBA" id="ARBA00004613"/>
    </source>
</evidence>
<dbReference type="AlphaFoldDB" id="A0A8C4YBE1"/>
<reference evidence="9" key="1">
    <citation type="submission" date="2019-06" db="EMBL/GenBank/DDBJ databases">
        <title>G10K-VGP Goodes thornscrub tortoise genome, primary haplotype.</title>
        <authorList>
            <person name="Murphy B."/>
            <person name="Edwards T."/>
            <person name="Rhie A."/>
            <person name="Koren S."/>
            <person name="Phillippy A."/>
            <person name="Fedrigo O."/>
            <person name="Haase B."/>
            <person name="Mountcastle J."/>
            <person name="Lewin H."/>
            <person name="Damas J."/>
            <person name="Howe K."/>
            <person name="Formenti G."/>
            <person name="Myers G."/>
            <person name="Durbin R."/>
            <person name="Jarvis E.D."/>
        </authorList>
    </citation>
    <scope>NUCLEOTIDE SEQUENCE [LARGE SCALE GENOMIC DNA]</scope>
</reference>
<dbReference type="OrthoDB" id="9423317at2759"/>
<dbReference type="InterPro" id="IPR051764">
    <property type="entry name" value="Avidin/Streptavidin-rel"/>
</dbReference>
<reference evidence="9" key="2">
    <citation type="submission" date="2025-08" db="UniProtKB">
        <authorList>
            <consortium name="Ensembl"/>
        </authorList>
    </citation>
    <scope>IDENTIFICATION</scope>
</reference>
<dbReference type="InterPro" id="IPR005468">
    <property type="entry name" value="Avidin/str"/>
</dbReference>
<accession>A0A8C4YBE1</accession>
<dbReference type="Gene3D" id="2.40.128.30">
    <property type="entry name" value="Avidin-like"/>
    <property type="match status" value="1"/>
</dbReference>
<evidence type="ECO:0000256" key="8">
    <source>
        <dbReference type="PIRSR" id="PIRSR605468-51"/>
    </source>
</evidence>
<evidence type="ECO:0000313" key="9">
    <source>
        <dbReference type="Ensembl" id="ENSGEVP00005023000.1"/>
    </source>
</evidence>
<sequence>QAITSAEHRTLQWCGGPLVLPTVSLPFQCVLSGSWRSSVGCKMVVSELSEAGAFSGSYLSAAMAPKADRLASRLHGIQHGASPTEQPTFGFTVKWQFSDSMSVFVGQCFVDDQGEETLQTMWLLRQEVGSPGADWKATRWVTGHRARAVQGLDWSQALCCAGGLHRSQGLCRAGGGPILGPVPCKGADWS</sequence>
<keyword evidence="10" id="KW-1185">Reference proteome</keyword>
<evidence type="ECO:0000313" key="10">
    <source>
        <dbReference type="Proteomes" id="UP000694390"/>
    </source>
</evidence>
<dbReference type="PANTHER" id="PTHR34399:SF3">
    <property type="entry name" value="AVID PROTEIN-RELATED"/>
    <property type="match status" value="1"/>
</dbReference>
<feature type="disulfide bond" evidence="8">
    <location>
        <begin position="29"/>
        <end position="108"/>
    </location>
</feature>
<keyword evidence="5 8" id="KW-1015">Disulfide bond</keyword>
<organism evidence="9 10">
    <name type="scientific">Gopherus evgoodei</name>
    <name type="common">Goodes thornscrub tortoise</name>
    <dbReference type="NCBI Taxonomy" id="1825980"/>
    <lineage>
        <taxon>Eukaryota</taxon>
        <taxon>Metazoa</taxon>
        <taxon>Chordata</taxon>
        <taxon>Craniata</taxon>
        <taxon>Vertebrata</taxon>
        <taxon>Euteleostomi</taxon>
        <taxon>Archelosauria</taxon>
        <taxon>Testudinata</taxon>
        <taxon>Testudines</taxon>
        <taxon>Cryptodira</taxon>
        <taxon>Durocryptodira</taxon>
        <taxon>Testudinoidea</taxon>
        <taxon>Testudinidae</taxon>
        <taxon>Gopherus</taxon>
    </lineage>
</organism>
<comment type="subcellular location">
    <subcellularLocation>
        <location evidence="1">Secreted</location>
    </subcellularLocation>
</comment>
<dbReference type="SUPFAM" id="SSF50876">
    <property type="entry name" value="Avidin/streptavidin"/>
    <property type="match status" value="1"/>
</dbReference>
<dbReference type="InterPro" id="IPR005469">
    <property type="entry name" value="Avidin"/>
</dbReference>
<reference evidence="9" key="3">
    <citation type="submission" date="2025-09" db="UniProtKB">
        <authorList>
            <consortium name="Ensembl"/>
        </authorList>
    </citation>
    <scope>IDENTIFICATION</scope>
</reference>
<dbReference type="Proteomes" id="UP000694390">
    <property type="component" value="Chromosome 6"/>
</dbReference>
<dbReference type="PRINTS" id="PR00709">
    <property type="entry name" value="AVIDIN"/>
</dbReference>
<evidence type="ECO:0000256" key="4">
    <source>
        <dbReference type="ARBA" id="ARBA00022729"/>
    </source>
</evidence>
<dbReference type="Ensembl" id="ENSGEVT00005024188.1">
    <property type="protein sequence ID" value="ENSGEVP00005023000.1"/>
    <property type="gene ID" value="ENSGEVG00005016205.1"/>
</dbReference>
<dbReference type="PANTHER" id="PTHR34399">
    <property type="entry name" value="AVIDIN-RELATED"/>
    <property type="match status" value="1"/>
</dbReference>
<evidence type="ECO:0000256" key="3">
    <source>
        <dbReference type="ARBA" id="ARBA00022525"/>
    </source>
</evidence>
<dbReference type="GeneTree" id="ENSGT00390000001847"/>
<evidence type="ECO:0000256" key="7">
    <source>
        <dbReference type="ARBA" id="ARBA00023267"/>
    </source>
</evidence>
<evidence type="ECO:0000256" key="2">
    <source>
        <dbReference type="ARBA" id="ARBA00006297"/>
    </source>
</evidence>
<comment type="similarity">
    <text evidence="2">Belongs to the avidin/streptavidin family.</text>
</comment>
<proteinExistence type="inferred from homology"/>
<keyword evidence="6" id="KW-0325">Glycoprotein</keyword>